<dbReference type="Gene3D" id="3.40.50.2300">
    <property type="match status" value="1"/>
</dbReference>
<dbReference type="Proteomes" id="UP000199337">
    <property type="component" value="Unassembled WGS sequence"/>
</dbReference>
<sequence length="122" mass="13337">MNKRILIADDYKHIRAMLKDILTENGYEVVGEAANGLMALTKCIELKPDLVTMDITMPGTNGIETIKAVLANSPNIKIIIVSAMIMQEYVLEVLQAGAKDFIGKPFTEERLLQAVESALSTG</sequence>
<dbReference type="SUPFAM" id="SSF52172">
    <property type="entry name" value="CheY-like"/>
    <property type="match status" value="1"/>
</dbReference>
<keyword evidence="3" id="KW-0902">Two-component regulatory system</keyword>
<dbReference type="RefSeq" id="WP_092468713.1">
    <property type="nucleotide sequence ID" value="NZ_FOOX01000002.1"/>
</dbReference>
<dbReference type="OrthoDB" id="9790669at2"/>
<feature type="domain" description="Response regulatory" evidence="6">
    <location>
        <begin position="4"/>
        <end position="119"/>
    </location>
</feature>
<dbReference type="SMART" id="SM00448">
    <property type="entry name" value="REC"/>
    <property type="match status" value="1"/>
</dbReference>
<proteinExistence type="predicted"/>
<accession>A0A1I2P2B5</accession>
<dbReference type="PANTHER" id="PTHR44591:SF14">
    <property type="entry name" value="PROTEIN PILG"/>
    <property type="match status" value="1"/>
</dbReference>
<dbReference type="GO" id="GO:0000160">
    <property type="term" value="P:phosphorelay signal transduction system"/>
    <property type="evidence" value="ECO:0007669"/>
    <property type="project" value="UniProtKB-KW"/>
</dbReference>
<evidence type="ECO:0000256" key="5">
    <source>
        <dbReference type="PROSITE-ProRule" id="PRU00169"/>
    </source>
</evidence>
<gene>
    <name evidence="7" type="ORF">SAMN05660649_00678</name>
</gene>
<reference evidence="8" key="1">
    <citation type="submission" date="2016-10" db="EMBL/GenBank/DDBJ databases">
        <authorList>
            <person name="Varghese N."/>
            <person name="Submissions S."/>
        </authorList>
    </citation>
    <scope>NUCLEOTIDE SEQUENCE [LARGE SCALE GENOMIC DNA]</scope>
    <source>
        <strain evidence="8">DSM 17038</strain>
    </source>
</reference>
<dbReference type="InterPro" id="IPR001789">
    <property type="entry name" value="Sig_transdc_resp-reg_receiver"/>
</dbReference>
<dbReference type="PROSITE" id="PS50110">
    <property type="entry name" value="RESPONSE_REGULATORY"/>
    <property type="match status" value="1"/>
</dbReference>
<evidence type="ECO:0000313" key="8">
    <source>
        <dbReference type="Proteomes" id="UP000199337"/>
    </source>
</evidence>
<evidence type="ECO:0000259" key="6">
    <source>
        <dbReference type="PROSITE" id="PS50110"/>
    </source>
</evidence>
<evidence type="ECO:0000256" key="3">
    <source>
        <dbReference type="ARBA" id="ARBA00023012"/>
    </source>
</evidence>
<organism evidence="7 8">
    <name type="scientific">Desulfotruncus arcticus DSM 17038</name>
    <dbReference type="NCBI Taxonomy" id="1121424"/>
    <lineage>
        <taxon>Bacteria</taxon>
        <taxon>Bacillati</taxon>
        <taxon>Bacillota</taxon>
        <taxon>Clostridia</taxon>
        <taxon>Eubacteriales</taxon>
        <taxon>Desulfallaceae</taxon>
        <taxon>Desulfotruncus</taxon>
    </lineage>
</organism>
<dbReference type="InterPro" id="IPR050595">
    <property type="entry name" value="Bact_response_regulator"/>
</dbReference>
<dbReference type="InterPro" id="IPR011006">
    <property type="entry name" value="CheY-like_superfamily"/>
</dbReference>
<dbReference type="Pfam" id="PF00072">
    <property type="entry name" value="Response_reg"/>
    <property type="match status" value="1"/>
</dbReference>
<keyword evidence="2 5" id="KW-0597">Phosphoprotein</keyword>
<dbReference type="PANTHER" id="PTHR44591">
    <property type="entry name" value="STRESS RESPONSE REGULATOR PROTEIN 1"/>
    <property type="match status" value="1"/>
</dbReference>
<dbReference type="STRING" id="341036.SAMN05660649_00678"/>
<evidence type="ECO:0000256" key="2">
    <source>
        <dbReference type="ARBA" id="ARBA00022553"/>
    </source>
</evidence>
<evidence type="ECO:0000313" key="7">
    <source>
        <dbReference type="EMBL" id="SFG10198.1"/>
    </source>
</evidence>
<dbReference type="EMBL" id="FOOX01000002">
    <property type="protein sequence ID" value="SFG10198.1"/>
    <property type="molecule type" value="Genomic_DNA"/>
</dbReference>
<dbReference type="AlphaFoldDB" id="A0A1I2P2B5"/>
<name>A0A1I2P2B5_9FIRM</name>
<evidence type="ECO:0000256" key="4">
    <source>
        <dbReference type="ARBA" id="ARBA00024867"/>
    </source>
</evidence>
<comment type="function">
    <text evidence="4">May play the central regulatory role in sporulation. It may be an element of the effector pathway responsible for the activation of sporulation genes in response to nutritional stress. Spo0A may act in concert with spo0H (a sigma factor) to control the expression of some genes that are critical to the sporulation process.</text>
</comment>
<protein>
    <recommendedName>
        <fullName evidence="1">Stage 0 sporulation protein A homolog</fullName>
    </recommendedName>
</protein>
<evidence type="ECO:0000256" key="1">
    <source>
        <dbReference type="ARBA" id="ARBA00018672"/>
    </source>
</evidence>
<keyword evidence="8" id="KW-1185">Reference proteome</keyword>
<feature type="modified residue" description="4-aspartylphosphate" evidence="5">
    <location>
        <position position="54"/>
    </location>
</feature>